<dbReference type="EMBL" id="JAVHNS010000001">
    <property type="protein sequence ID" value="KAK6362787.1"/>
    <property type="molecule type" value="Genomic_DNA"/>
</dbReference>
<comment type="caution">
    <text evidence="2">The sequence shown here is derived from an EMBL/GenBank/DDBJ whole genome shotgun (WGS) entry which is preliminary data.</text>
</comment>
<organism evidence="2 3">
    <name type="scientific">Orbilia blumenaviensis</name>
    <dbReference type="NCBI Taxonomy" id="1796055"/>
    <lineage>
        <taxon>Eukaryota</taxon>
        <taxon>Fungi</taxon>
        <taxon>Dikarya</taxon>
        <taxon>Ascomycota</taxon>
        <taxon>Pezizomycotina</taxon>
        <taxon>Orbiliomycetes</taxon>
        <taxon>Orbiliales</taxon>
        <taxon>Orbiliaceae</taxon>
        <taxon>Orbilia</taxon>
    </lineage>
</organism>
<name>A0AAV9VL99_9PEZI</name>
<sequence>MALDKLGFKPITIKRKPVLNPPVSLKYQPQVKTQQTYQIPRKPVSPVTAPPNTVAPLAAIGPVAATASLISGTSAEGKTAETPTRVENVDGNDYIKFLEKSKNGLIECQSKSSRIHGRENAASGGLRHTLNTAIRAEVPPAVENATNALAKREAPSTPQTSSGKRLENSEVRINNLSIENSAQEIPADEVTDIYEEFVYDISGESRTLAVISDTTLFKRLESHTRLTSETGSASDTITRKSVGPISRMLHKWLTSQELFGLPFHVPVDSIPGTTASLDRLFNNTASRDAYITYHPSPSFTNREVWNSLWKMAVCASSVCKQLFSISAPQDLMVTCSRIPRDQEGHGRLNIEELGNALFRELSDAIAKSWINKGYILLKAGIIHNGAQWILKGIYQSGHFTLDECHRFRNELLLGYWKQFLQNLKAPAPFANPSELFGVLQAFEKPHDPPKYFPDSHQDLQYLVMTSFSNSWESGKYQLVKQNDTYVYQEYLVARRRAIRNGEWEKAIGIIDQMLYSIYLGVEEAKRWLAVKAYLLAIIGDWNASIAIQQLLQQVPLNTNDRLRLEVYFTNSISALVHQRDLEASRRFCSAAMQLPDLEIPELERVCGRKNVDILYGILYPNAEVPIGNQEDHIRRLQKALAAWGQGGHLFEPDAPFHYLHDAFTHNRGPDTR</sequence>
<feature type="region of interest" description="Disordered" evidence="1">
    <location>
        <begin position="147"/>
        <end position="168"/>
    </location>
</feature>
<keyword evidence="3" id="KW-1185">Reference proteome</keyword>
<protein>
    <recommendedName>
        <fullName evidence="4">Nuclear pore complex protein NUP96 C-terminal domain-containing protein</fullName>
    </recommendedName>
</protein>
<gene>
    <name evidence="2" type="ORF">TWF730_000242</name>
</gene>
<evidence type="ECO:0000313" key="2">
    <source>
        <dbReference type="EMBL" id="KAK6362787.1"/>
    </source>
</evidence>
<evidence type="ECO:0000256" key="1">
    <source>
        <dbReference type="SAM" id="MobiDB-lite"/>
    </source>
</evidence>
<dbReference type="Proteomes" id="UP001373714">
    <property type="component" value="Unassembled WGS sequence"/>
</dbReference>
<dbReference type="AlphaFoldDB" id="A0AAV9VL99"/>
<accession>A0AAV9VL99</accession>
<evidence type="ECO:0000313" key="3">
    <source>
        <dbReference type="Proteomes" id="UP001373714"/>
    </source>
</evidence>
<reference evidence="2 3" key="1">
    <citation type="submission" date="2019-10" db="EMBL/GenBank/DDBJ databases">
        <authorList>
            <person name="Palmer J.M."/>
        </authorList>
    </citation>
    <scope>NUCLEOTIDE SEQUENCE [LARGE SCALE GENOMIC DNA]</scope>
    <source>
        <strain evidence="2 3">TWF730</strain>
    </source>
</reference>
<evidence type="ECO:0008006" key="4">
    <source>
        <dbReference type="Google" id="ProtNLM"/>
    </source>
</evidence>
<proteinExistence type="predicted"/>